<protein>
    <submittedName>
        <fullName evidence="2">Uncharacterized protein</fullName>
    </submittedName>
</protein>
<dbReference type="OrthoDB" id="262340at2157"/>
<gene>
    <name evidence="2" type="ORF">SAMN05192554_101270</name>
</gene>
<accession>A0A1G9SMB3</accession>
<dbReference type="EMBL" id="FNIA01000001">
    <property type="protein sequence ID" value="SDM36653.1"/>
    <property type="molecule type" value="Genomic_DNA"/>
</dbReference>
<keyword evidence="3" id="KW-1185">Reference proteome</keyword>
<evidence type="ECO:0000313" key="3">
    <source>
        <dbReference type="Proteomes" id="UP000199370"/>
    </source>
</evidence>
<dbReference type="Pfam" id="PF24433">
    <property type="entry name" value="DUF7556"/>
    <property type="match status" value="1"/>
</dbReference>
<evidence type="ECO:0000256" key="1">
    <source>
        <dbReference type="SAM" id="MobiDB-lite"/>
    </source>
</evidence>
<organism evidence="2 3">
    <name type="scientific">Haloarchaeobius iranensis</name>
    <dbReference type="NCBI Taxonomy" id="996166"/>
    <lineage>
        <taxon>Archaea</taxon>
        <taxon>Methanobacteriati</taxon>
        <taxon>Methanobacteriota</taxon>
        <taxon>Stenosarchaea group</taxon>
        <taxon>Halobacteria</taxon>
        <taxon>Halobacteriales</taxon>
        <taxon>Halorubellaceae</taxon>
        <taxon>Haloarchaeobius</taxon>
    </lineage>
</organism>
<proteinExistence type="predicted"/>
<dbReference type="STRING" id="996166.SAMN05192554_101270"/>
<feature type="region of interest" description="Disordered" evidence="1">
    <location>
        <begin position="1"/>
        <end position="22"/>
    </location>
</feature>
<name>A0A1G9SMB3_9EURY</name>
<evidence type="ECO:0000313" key="2">
    <source>
        <dbReference type="EMBL" id="SDM36653.1"/>
    </source>
</evidence>
<dbReference type="RefSeq" id="WP_175526334.1">
    <property type="nucleotide sequence ID" value="NZ_FNIA01000001.1"/>
</dbReference>
<dbReference type="AlphaFoldDB" id="A0A1G9SMB3"/>
<sequence>MAASEPGSSEFPDERDVVASVDGEGSAQEYVIADITEDGAWLSMQAEDAPDLPAWR</sequence>
<dbReference type="Proteomes" id="UP000199370">
    <property type="component" value="Unassembled WGS sequence"/>
</dbReference>
<reference evidence="2 3" key="1">
    <citation type="submission" date="2016-10" db="EMBL/GenBank/DDBJ databases">
        <authorList>
            <person name="de Groot N.N."/>
        </authorList>
    </citation>
    <scope>NUCLEOTIDE SEQUENCE [LARGE SCALE GENOMIC DNA]</scope>
    <source>
        <strain evidence="3">EB21,IBRC-M 10013,KCTC 4048</strain>
    </source>
</reference>
<dbReference type="InterPro" id="IPR055978">
    <property type="entry name" value="DUF7556"/>
</dbReference>